<proteinExistence type="predicted"/>
<dbReference type="Pfam" id="PF01026">
    <property type="entry name" value="TatD_DNase"/>
    <property type="match status" value="1"/>
</dbReference>
<dbReference type="AlphaFoldDB" id="A0A2P6CA15"/>
<dbReference type="PIRSF" id="PIRSF005902">
    <property type="entry name" value="DNase_TatD"/>
    <property type="match status" value="1"/>
</dbReference>
<dbReference type="SUPFAM" id="SSF51556">
    <property type="entry name" value="Metallo-dependent hydrolases"/>
    <property type="match status" value="1"/>
</dbReference>
<protein>
    <recommendedName>
        <fullName evidence="4">Hydrolase TatD</fullName>
    </recommendedName>
</protein>
<keyword evidence="3" id="KW-1185">Reference proteome</keyword>
<dbReference type="OrthoDB" id="664222at2"/>
<dbReference type="CDD" id="cd01310">
    <property type="entry name" value="TatD_DNAse"/>
    <property type="match status" value="1"/>
</dbReference>
<dbReference type="Gene3D" id="3.20.20.140">
    <property type="entry name" value="Metal-dependent hydrolases"/>
    <property type="match status" value="1"/>
</dbReference>
<dbReference type="InterPro" id="IPR032466">
    <property type="entry name" value="Metal_Hydrolase"/>
</dbReference>
<accession>A0A2P6CA15</accession>
<dbReference type="RefSeq" id="WP_105047418.1">
    <property type="nucleotide sequence ID" value="NZ_CP150661.1"/>
</dbReference>
<evidence type="ECO:0000256" key="1">
    <source>
        <dbReference type="PIRSR" id="PIRSR005902-1"/>
    </source>
</evidence>
<feature type="binding site" evidence="1">
    <location>
        <position position="176"/>
    </location>
    <ligand>
        <name>a divalent metal cation</name>
        <dbReference type="ChEBI" id="CHEBI:60240"/>
        <label>1</label>
    </ligand>
</feature>
<organism evidence="2 3">
    <name type="scientific">Polaribacter butkevichii</name>
    <dbReference type="NCBI Taxonomy" id="218490"/>
    <lineage>
        <taxon>Bacteria</taxon>
        <taxon>Pseudomonadati</taxon>
        <taxon>Bacteroidota</taxon>
        <taxon>Flavobacteriia</taxon>
        <taxon>Flavobacteriales</taxon>
        <taxon>Flavobacteriaceae</taxon>
    </lineage>
</organism>
<dbReference type="InterPro" id="IPR001130">
    <property type="entry name" value="TatD-like"/>
</dbReference>
<dbReference type="EMBL" id="MSCK01000001">
    <property type="protein sequence ID" value="PQJ71754.1"/>
    <property type="molecule type" value="Genomic_DNA"/>
</dbReference>
<sequence length="222" mass="25528">MLFLDVHTHKIYSNENVFSIVNTYPNSTSFSQPFSIGIHPWFINQETLKEELLFVEHQLQKDNCFAVGECGLDKLSKTDLDIQKDVFKKQVALSEKYQKPIIIHCVRAHQEIIAIKKEVNPKQVWILHGFHKSKQLAENCIKNGLMLSFGAAFIKNKKLQETFLALPLSSIVLETDDNEIDISEIYKKASEIKNISVENLQQKITQNFINLIPQAQRGFNDL</sequence>
<feature type="binding site" evidence="1">
    <location>
        <position position="69"/>
    </location>
    <ligand>
        <name>a divalent metal cation</name>
        <dbReference type="ChEBI" id="CHEBI:60240"/>
        <label>1</label>
    </ligand>
</feature>
<gene>
    <name evidence="2" type="ORF">BTO14_00140</name>
</gene>
<feature type="binding site" evidence="1">
    <location>
        <position position="128"/>
    </location>
    <ligand>
        <name>a divalent metal cation</name>
        <dbReference type="ChEBI" id="CHEBI:60240"/>
        <label>2</label>
    </ligand>
</feature>
<dbReference type="GO" id="GO:0046872">
    <property type="term" value="F:metal ion binding"/>
    <property type="evidence" value="ECO:0007669"/>
    <property type="project" value="UniProtKB-KW"/>
</dbReference>
<evidence type="ECO:0000313" key="2">
    <source>
        <dbReference type="EMBL" id="PQJ71754.1"/>
    </source>
</evidence>
<comment type="caution">
    <text evidence="2">The sequence shown here is derived from an EMBL/GenBank/DDBJ whole genome shotgun (WGS) entry which is preliminary data.</text>
</comment>
<keyword evidence="1" id="KW-0479">Metal-binding</keyword>
<dbReference type="PANTHER" id="PTHR46124">
    <property type="entry name" value="D-AMINOACYL-TRNA DEACYLASE"/>
    <property type="match status" value="1"/>
</dbReference>
<dbReference type="Proteomes" id="UP000247345">
    <property type="component" value="Unassembled WGS sequence"/>
</dbReference>
<dbReference type="PANTHER" id="PTHR46124:SF2">
    <property type="entry name" value="D-AMINOACYL-TRNA DEACYLASE"/>
    <property type="match status" value="1"/>
</dbReference>
<evidence type="ECO:0000313" key="3">
    <source>
        <dbReference type="Proteomes" id="UP000247345"/>
    </source>
</evidence>
<reference evidence="2 3" key="1">
    <citation type="submission" date="2016-12" db="EMBL/GenBank/DDBJ databases">
        <title>Trade-off between light-utilization and light-protection in marine flavobacteria.</title>
        <authorList>
            <person name="Kumagai Y."/>
            <person name="Yoshizawa S."/>
            <person name="Kogure K."/>
            <person name="Iwasaki W."/>
        </authorList>
    </citation>
    <scope>NUCLEOTIDE SEQUENCE [LARGE SCALE GENOMIC DNA]</scope>
    <source>
        <strain evidence="2 3">KCTC 12100</strain>
    </source>
</reference>
<feature type="binding site" evidence="1">
    <location>
        <position position="104"/>
    </location>
    <ligand>
        <name>a divalent metal cation</name>
        <dbReference type="ChEBI" id="CHEBI:60240"/>
        <label>2</label>
    </ligand>
</feature>
<evidence type="ECO:0008006" key="4">
    <source>
        <dbReference type="Google" id="ProtNLM"/>
    </source>
</evidence>
<name>A0A2P6CA15_9FLAO</name>
<dbReference type="GO" id="GO:0016788">
    <property type="term" value="F:hydrolase activity, acting on ester bonds"/>
    <property type="evidence" value="ECO:0007669"/>
    <property type="project" value="InterPro"/>
</dbReference>